<reference evidence="2 3" key="1">
    <citation type="journal article" date="2021" name="Nat. Commun.">
        <title>Genetic determinants of endophytism in the Arabidopsis root mycobiome.</title>
        <authorList>
            <person name="Mesny F."/>
            <person name="Miyauchi S."/>
            <person name="Thiergart T."/>
            <person name="Pickel B."/>
            <person name="Atanasova L."/>
            <person name="Karlsson M."/>
            <person name="Huettel B."/>
            <person name="Barry K.W."/>
            <person name="Haridas S."/>
            <person name="Chen C."/>
            <person name="Bauer D."/>
            <person name="Andreopoulos W."/>
            <person name="Pangilinan J."/>
            <person name="LaButti K."/>
            <person name="Riley R."/>
            <person name="Lipzen A."/>
            <person name="Clum A."/>
            <person name="Drula E."/>
            <person name="Henrissat B."/>
            <person name="Kohler A."/>
            <person name="Grigoriev I.V."/>
            <person name="Martin F.M."/>
            <person name="Hacquard S."/>
        </authorList>
    </citation>
    <scope>NUCLEOTIDE SEQUENCE [LARGE SCALE GENOMIC DNA]</scope>
    <source>
        <strain evidence="2 3">MPI-CAGE-CH-0241</strain>
    </source>
</reference>
<organism evidence="2 3">
    <name type="scientific">Thelonectria olida</name>
    <dbReference type="NCBI Taxonomy" id="1576542"/>
    <lineage>
        <taxon>Eukaryota</taxon>
        <taxon>Fungi</taxon>
        <taxon>Dikarya</taxon>
        <taxon>Ascomycota</taxon>
        <taxon>Pezizomycotina</taxon>
        <taxon>Sordariomycetes</taxon>
        <taxon>Hypocreomycetidae</taxon>
        <taxon>Hypocreales</taxon>
        <taxon>Nectriaceae</taxon>
        <taxon>Thelonectria</taxon>
    </lineage>
</organism>
<dbReference type="EMBL" id="JAGPYM010000014">
    <property type="protein sequence ID" value="KAH6887753.1"/>
    <property type="molecule type" value="Genomic_DNA"/>
</dbReference>
<feature type="region of interest" description="Disordered" evidence="1">
    <location>
        <begin position="321"/>
        <end position="357"/>
    </location>
</feature>
<name>A0A9P9AKV3_9HYPO</name>
<gene>
    <name evidence="2" type="ORF">B0T10DRAFT_574921</name>
</gene>
<accession>A0A9P9AKV3</accession>
<evidence type="ECO:0000313" key="3">
    <source>
        <dbReference type="Proteomes" id="UP000777438"/>
    </source>
</evidence>
<comment type="caution">
    <text evidence="2">The sequence shown here is derived from an EMBL/GenBank/DDBJ whole genome shotgun (WGS) entry which is preliminary data.</text>
</comment>
<feature type="compositionally biased region" description="Polar residues" evidence="1">
    <location>
        <begin position="544"/>
        <end position="562"/>
    </location>
</feature>
<dbReference type="Proteomes" id="UP000777438">
    <property type="component" value="Unassembled WGS sequence"/>
</dbReference>
<proteinExistence type="predicted"/>
<evidence type="ECO:0000313" key="2">
    <source>
        <dbReference type="EMBL" id="KAH6887753.1"/>
    </source>
</evidence>
<feature type="compositionally biased region" description="Basic and acidic residues" evidence="1">
    <location>
        <begin position="583"/>
        <end position="597"/>
    </location>
</feature>
<sequence length="597" mass="66339">MPVSLALETFYSHVQEMDRSLTKETVGRRRSFTYSRDPPSHRSAEPEDIDVFYVFPGTAKKVMGKLAQLEGFKPLDADQPNMRLADRSATYGLKLTLHLRNEKSEIFRSYPYRGPCTVMQVCHLEDSKIPFEFLSELKESYLKTGNNPLEALEKLPRFDPTSRYPADPDLELHQMREQQLRDLQRYASAAREASGITTLRALEMQKARKSEEVPTSFIIAPSHQLHLLDFISSTASFPISLPPSSMATSPTMDSPPEPPALDTREAVMQAMDIQREILTMNLTNGNEPPIALAALAELDRLGQRLQSLSQTHTRVQITGGRPLITENPDHLASRPQFPALDQSGGSYQEHRDNQDSPPFMATSPVLRRVMLEVLFPPECPYCFEQFPIEVQPCSAFIPPANVSQGVARCPQCSTLTCPRCKGLSHANECPKNALPESFIHAAEKNNWQKCRECGRYIERATGCAHMTCICGADFCYHCGARMGTCNCVISPNIPALPLLPPLDEAMLDDEDEGVGVLSLGAAVHPSTLSLRARTPGIEALNSIRDSQQTQAAENAEPGSTHQQIEEVEDAGSERNRSRGSGHLQEEKARNTELDQLD</sequence>
<keyword evidence="3" id="KW-1185">Reference proteome</keyword>
<dbReference type="Gene3D" id="1.20.120.1750">
    <property type="match status" value="1"/>
</dbReference>
<dbReference type="CDD" id="cd20335">
    <property type="entry name" value="BRcat_RBR"/>
    <property type="match status" value="1"/>
</dbReference>
<dbReference type="AlphaFoldDB" id="A0A9P9AKV3"/>
<dbReference type="CDD" id="cd22584">
    <property type="entry name" value="Rcat_RBR_unk"/>
    <property type="match status" value="1"/>
</dbReference>
<dbReference type="GO" id="GO:0004842">
    <property type="term" value="F:ubiquitin-protein transferase activity"/>
    <property type="evidence" value="ECO:0007669"/>
    <property type="project" value="InterPro"/>
</dbReference>
<evidence type="ECO:0000256" key="1">
    <source>
        <dbReference type="SAM" id="MobiDB-lite"/>
    </source>
</evidence>
<feature type="region of interest" description="Disordered" evidence="1">
    <location>
        <begin position="544"/>
        <end position="597"/>
    </location>
</feature>
<dbReference type="SUPFAM" id="SSF57850">
    <property type="entry name" value="RING/U-box"/>
    <property type="match status" value="1"/>
</dbReference>
<dbReference type="GO" id="GO:0016567">
    <property type="term" value="P:protein ubiquitination"/>
    <property type="evidence" value="ECO:0007669"/>
    <property type="project" value="InterPro"/>
</dbReference>
<dbReference type="PANTHER" id="PTHR11685">
    <property type="entry name" value="RBR FAMILY RING FINGER AND IBR DOMAIN-CONTAINING"/>
    <property type="match status" value="1"/>
</dbReference>
<dbReference type="OrthoDB" id="10009520at2759"/>
<dbReference type="InterPro" id="IPR031127">
    <property type="entry name" value="E3_UB_ligase_RBR"/>
</dbReference>
<evidence type="ECO:0008006" key="4">
    <source>
        <dbReference type="Google" id="ProtNLM"/>
    </source>
</evidence>
<protein>
    <recommendedName>
        <fullName evidence="4">RING-type domain-containing protein</fullName>
    </recommendedName>
</protein>